<protein>
    <submittedName>
        <fullName evidence="2">5'-3'-deoxyribonucleotidase</fullName>
    </submittedName>
</protein>
<evidence type="ECO:0000313" key="2">
    <source>
        <dbReference type="EMBL" id="MFC3115191.1"/>
    </source>
</evidence>
<dbReference type="Gene3D" id="1.10.40.40">
    <property type="entry name" value="Deoxyribonucleotidase, domain 2"/>
    <property type="match status" value="1"/>
</dbReference>
<comment type="similarity">
    <text evidence="1">Belongs to the 5'(3')-deoxyribonucleotidase family.</text>
</comment>
<dbReference type="InterPro" id="IPR036412">
    <property type="entry name" value="HAD-like_sf"/>
</dbReference>
<dbReference type="PANTHER" id="PTHR16504">
    <property type="entry name" value="5'(3')-DEOXYRIBONUCLEOTIDASE"/>
    <property type="match status" value="1"/>
</dbReference>
<organism evidence="2 3">
    <name type="scientific">Cellvibrio fontiphilus</name>
    <dbReference type="NCBI Taxonomy" id="1815559"/>
    <lineage>
        <taxon>Bacteria</taxon>
        <taxon>Pseudomonadati</taxon>
        <taxon>Pseudomonadota</taxon>
        <taxon>Gammaproteobacteria</taxon>
        <taxon>Cellvibrionales</taxon>
        <taxon>Cellvibrionaceae</taxon>
        <taxon>Cellvibrio</taxon>
    </lineage>
</organism>
<gene>
    <name evidence="2" type="ORF">ACFODX_06450</name>
</gene>
<dbReference type="RefSeq" id="WP_378117262.1">
    <property type="nucleotide sequence ID" value="NZ_JBHRTF010000003.1"/>
</dbReference>
<keyword evidence="3" id="KW-1185">Reference proteome</keyword>
<dbReference type="Gene3D" id="3.40.50.1000">
    <property type="entry name" value="HAD superfamily/HAD-like"/>
    <property type="match status" value="1"/>
</dbReference>
<reference evidence="3" key="1">
    <citation type="journal article" date="2019" name="Int. J. Syst. Evol. Microbiol.">
        <title>The Global Catalogue of Microorganisms (GCM) 10K type strain sequencing project: providing services to taxonomists for standard genome sequencing and annotation.</title>
        <authorList>
            <consortium name="The Broad Institute Genomics Platform"/>
            <consortium name="The Broad Institute Genome Sequencing Center for Infectious Disease"/>
            <person name="Wu L."/>
            <person name="Ma J."/>
        </authorList>
    </citation>
    <scope>NUCLEOTIDE SEQUENCE [LARGE SCALE GENOMIC DNA]</scope>
    <source>
        <strain evidence="3">KCTC 52237</strain>
    </source>
</reference>
<evidence type="ECO:0000313" key="3">
    <source>
        <dbReference type="Proteomes" id="UP001595555"/>
    </source>
</evidence>
<dbReference type="EMBL" id="JBHRTF010000003">
    <property type="protein sequence ID" value="MFC3115191.1"/>
    <property type="molecule type" value="Genomic_DNA"/>
</dbReference>
<dbReference type="SUPFAM" id="SSF56784">
    <property type="entry name" value="HAD-like"/>
    <property type="match status" value="1"/>
</dbReference>
<dbReference type="InterPro" id="IPR010708">
    <property type="entry name" value="5'(3')-deoxyribonucleotidase"/>
</dbReference>
<dbReference type="Proteomes" id="UP001595555">
    <property type="component" value="Unassembled WGS sequence"/>
</dbReference>
<evidence type="ECO:0000256" key="1">
    <source>
        <dbReference type="ARBA" id="ARBA00009589"/>
    </source>
</evidence>
<proteinExistence type="inferred from homology"/>
<dbReference type="InterPro" id="IPR023214">
    <property type="entry name" value="HAD_sf"/>
</dbReference>
<accession>A0ABV7FEH7</accession>
<dbReference type="SFLD" id="SFLDG01126">
    <property type="entry name" value="C1.2:_Nucleotidase_Like"/>
    <property type="match status" value="1"/>
</dbReference>
<name>A0ABV7FEH7_9GAMM</name>
<dbReference type="SFLD" id="SFLDS00003">
    <property type="entry name" value="Haloacid_Dehalogenase"/>
    <property type="match status" value="1"/>
</dbReference>
<comment type="caution">
    <text evidence="2">The sequence shown here is derived from an EMBL/GenBank/DDBJ whole genome shotgun (WGS) entry which is preliminary data.</text>
</comment>
<dbReference type="Pfam" id="PF06941">
    <property type="entry name" value="NT5C"/>
    <property type="match status" value="1"/>
</dbReference>
<dbReference type="SFLD" id="SFLDG01146">
    <property type="entry name" value="C1.2.2"/>
    <property type="match status" value="1"/>
</dbReference>
<sequence length="176" mass="20486">MRKRIAIDMDETICDTLSRHLDWYNTEFNQSLTKADLHGRKIYQAVPEAHLARVRAYPDMPAFFENITPYANALEVIRELHEQYEVVIATAAMEHPTSFAPKYQWLTQYLPFLSPMNFIFCGKKNVVQADYLIDDSSRHFEGFVGQGILFSAPHNANEVAPVRVNDWLEVRKYFLK</sequence>
<dbReference type="PANTHER" id="PTHR16504:SF4">
    <property type="entry name" value="5'(3')-DEOXYRIBONUCLEOTIDASE"/>
    <property type="match status" value="1"/>
</dbReference>